<protein>
    <submittedName>
        <fullName evidence="1">Uncharacterized protein</fullName>
    </submittedName>
</protein>
<keyword evidence="2" id="KW-1185">Reference proteome</keyword>
<evidence type="ECO:0000313" key="1">
    <source>
        <dbReference type="EMBL" id="PAV88103.1"/>
    </source>
</evidence>
<evidence type="ECO:0000313" key="2">
    <source>
        <dbReference type="Proteomes" id="UP000218231"/>
    </source>
</evidence>
<proteinExistence type="predicted"/>
<accession>A0A2A2LPC3</accession>
<dbReference type="AlphaFoldDB" id="A0A2A2LPC3"/>
<organism evidence="1 2">
    <name type="scientific">Diploscapter pachys</name>
    <dbReference type="NCBI Taxonomy" id="2018661"/>
    <lineage>
        <taxon>Eukaryota</taxon>
        <taxon>Metazoa</taxon>
        <taxon>Ecdysozoa</taxon>
        <taxon>Nematoda</taxon>
        <taxon>Chromadorea</taxon>
        <taxon>Rhabditida</taxon>
        <taxon>Rhabditina</taxon>
        <taxon>Rhabditomorpha</taxon>
        <taxon>Rhabditoidea</taxon>
        <taxon>Rhabditidae</taxon>
        <taxon>Diploscapter</taxon>
    </lineage>
</organism>
<reference evidence="1 2" key="1">
    <citation type="journal article" date="2017" name="Curr. Biol.">
        <title>Genome architecture and evolution of a unichromosomal asexual nematode.</title>
        <authorList>
            <person name="Fradin H."/>
            <person name="Zegar C."/>
            <person name="Gutwein M."/>
            <person name="Lucas J."/>
            <person name="Kovtun M."/>
            <person name="Corcoran D."/>
            <person name="Baugh L.R."/>
            <person name="Kiontke K."/>
            <person name="Gunsalus K."/>
            <person name="Fitch D.H."/>
            <person name="Piano F."/>
        </authorList>
    </citation>
    <scope>NUCLEOTIDE SEQUENCE [LARGE SCALE GENOMIC DNA]</scope>
    <source>
        <strain evidence="1">PF1309</strain>
    </source>
</reference>
<dbReference type="EMBL" id="LIAE01006534">
    <property type="protein sequence ID" value="PAV88103.1"/>
    <property type="molecule type" value="Genomic_DNA"/>
</dbReference>
<dbReference type="Proteomes" id="UP000218231">
    <property type="component" value="Unassembled WGS sequence"/>
</dbReference>
<gene>
    <name evidence="1" type="ORF">WR25_09113</name>
</gene>
<sequence>MTLPSSSWDWTIKCLAASESIILSTISSPTSEATTIFFRKLKFNISLAREICINEEGDHFSKLTLQARVSEENKYNNLGIPRSISRLAPSRLACSTSSKETLTGSWISAPSRSAKQPYVFGCALSVRHM</sequence>
<name>A0A2A2LPC3_9BILA</name>
<comment type="caution">
    <text evidence="1">The sequence shown here is derived from an EMBL/GenBank/DDBJ whole genome shotgun (WGS) entry which is preliminary data.</text>
</comment>